<feature type="region of interest" description="Disordered" evidence="1">
    <location>
        <begin position="1"/>
        <end position="38"/>
    </location>
</feature>
<feature type="compositionally biased region" description="Pro residues" evidence="1">
    <location>
        <begin position="20"/>
        <end position="35"/>
    </location>
</feature>
<feature type="non-terminal residue" evidence="2">
    <location>
        <position position="1"/>
    </location>
</feature>
<protein>
    <submittedName>
        <fullName evidence="2">Uncharacterized protein</fullName>
    </submittedName>
</protein>
<name>A0ABV2YML3_9ACTN</name>
<comment type="caution">
    <text evidence="2">The sequence shown here is derived from an EMBL/GenBank/DDBJ whole genome shotgun (WGS) entry which is preliminary data.</text>
</comment>
<organism evidence="2 3">
    <name type="scientific">Streptomyces fragilis</name>
    <dbReference type="NCBI Taxonomy" id="67301"/>
    <lineage>
        <taxon>Bacteria</taxon>
        <taxon>Bacillati</taxon>
        <taxon>Actinomycetota</taxon>
        <taxon>Actinomycetes</taxon>
        <taxon>Kitasatosporales</taxon>
        <taxon>Streptomycetaceae</taxon>
        <taxon>Streptomyces</taxon>
    </lineage>
</organism>
<gene>
    <name evidence="2" type="ORF">AB0E65_22475</name>
</gene>
<dbReference type="EMBL" id="JBEZUR010000044">
    <property type="protein sequence ID" value="MEU3556957.1"/>
    <property type="molecule type" value="Genomic_DNA"/>
</dbReference>
<reference evidence="2 3" key="1">
    <citation type="submission" date="2024-06" db="EMBL/GenBank/DDBJ databases">
        <title>The Natural Products Discovery Center: Release of the First 8490 Sequenced Strains for Exploring Actinobacteria Biosynthetic Diversity.</title>
        <authorList>
            <person name="Kalkreuter E."/>
            <person name="Kautsar S.A."/>
            <person name="Yang D."/>
            <person name="Bader C.D."/>
            <person name="Teijaro C.N."/>
            <person name="Fluegel L."/>
            <person name="Davis C.M."/>
            <person name="Simpson J.R."/>
            <person name="Lauterbach L."/>
            <person name="Steele A.D."/>
            <person name="Gui C."/>
            <person name="Meng S."/>
            <person name="Li G."/>
            <person name="Viehrig K."/>
            <person name="Ye F."/>
            <person name="Su P."/>
            <person name="Kiefer A.F."/>
            <person name="Nichols A."/>
            <person name="Cepeda A.J."/>
            <person name="Yan W."/>
            <person name="Fan B."/>
            <person name="Jiang Y."/>
            <person name="Adhikari A."/>
            <person name="Zheng C.-J."/>
            <person name="Schuster L."/>
            <person name="Cowan T.M."/>
            <person name="Smanski M.J."/>
            <person name="Chevrette M.G."/>
            <person name="De Carvalho L.P.S."/>
            <person name="Shen B."/>
        </authorList>
    </citation>
    <scope>NUCLEOTIDE SEQUENCE [LARGE SCALE GENOMIC DNA]</scope>
    <source>
        <strain evidence="2 3">NPDC038104</strain>
    </source>
</reference>
<evidence type="ECO:0000313" key="3">
    <source>
        <dbReference type="Proteomes" id="UP001550850"/>
    </source>
</evidence>
<keyword evidence="3" id="KW-1185">Reference proteome</keyword>
<sequence length="219" mass="22921">MARACAGQKPCPALREARPPHPGHPPAYPAAPGGPDPYALDQLATHAAARALVLLSTGEDPVGDLTLWEDAVRIAAARPGSGLTATTRTLYSSLAAASGRTSVDLARAVAAWRQGGPAGLAALEGEPWNPPAGRFDRARPLLTAAGLPPFRPWRNRLTHPAGHAQLRLGQDNLWYAYESEPGADDWWPRGAADTDPVGALTALGPALDPAELPPDPPHH</sequence>
<evidence type="ECO:0000256" key="1">
    <source>
        <dbReference type="SAM" id="MobiDB-lite"/>
    </source>
</evidence>
<dbReference type="Proteomes" id="UP001550850">
    <property type="component" value="Unassembled WGS sequence"/>
</dbReference>
<evidence type="ECO:0000313" key="2">
    <source>
        <dbReference type="EMBL" id="MEU3556957.1"/>
    </source>
</evidence>
<accession>A0ABV2YML3</accession>
<feature type="region of interest" description="Disordered" evidence="1">
    <location>
        <begin position="186"/>
        <end position="219"/>
    </location>
</feature>
<proteinExistence type="predicted"/>